<reference evidence="1" key="1">
    <citation type="submission" date="2004-04" db="EMBL/GenBank/DDBJ databases">
        <authorList>
            <person name="Town C.D."/>
        </authorList>
    </citation>
    <scope>NUCLEOTIDE SEQUENCE</scope>
</reference>
<gene>
    <name evidence="1" type="ORF">MtrDRAFT_AC147963g29v2</name>
    <name evidence="2" type="ORF">MtrunA17_Chr1g0192391</name>
</gene>
<accession>Q2HW43</accession>
<dbReference type="PANTHER" id="PTHR48462">
    <property type="entry name" value="PROTEIN, PUTATIVE-RELATED"/>
    <property type="match status" value="1"/>
</dbReference>
<proteinExistence type="predicted"/>
<protein>
    <submittedName>
        <fullName evidence="1">Uncharacterized protein</fullName>
    </submittedName>
</protein>
<dbReference type="Gramene" id="rna4789">
    <property type="protein sequence ID" value="RHN80822.1"/>
    <property type="gene ID" value="gene4789"/>
</dbReference>
<reference evidence="1" key="2">
    <citation type="submission" date="2007-03" db="EMBL/GenBank/DDBJ databases">
        <authorList>
            <consortium name="The International Medicago Genome Annotation Group"/>
        </authorList>
    </citation>
    <scope>NUCLEOTIDE SEQUENCE</scope>
</reference>
<reference evidence="2" key="3">
    <citation type="journal article" date="2018" name="Nat. Plants">
        <title>Whole-genome landscape of Medicago truncatula symbiotic genes.</title>
        <authorList>
            <person name="Pecrix Y."/>
            <person name="Gamas P."/>
            <person name="Carrere S."/>
        </authorList>
    </citation>
    <scope>NUCLEOTIDE SEQUENCE</scope>
    <source>
        <tissue evidence="2">Leaves</tissue>
    </source>
</reference>
<dbReference type="EMBL" id="AC147963">
    <property type="protein sequence ID" value="ABD28340.2"/>
    <property type="molecule type" value="Genomic_DNA"/>
</dbReference>
<dbReference type="EMBL" id="PSQE01000001">
    <property type="protein sequence ID" value="RHN80822.1"/>
    <property type="molecule type" value="Genomic_DNA"/>
</dbReference>
<name>Q2HW43_MEDTR</name>
<dbReference type="PANTHER" id="PTHR48462:SF1">
    <property type="entry name" value="PROTEIN, PUTATIVE-RELATED"/>
    <property type="match status" value="1"/>
</dbReference>
<dbReference type="Proteomes" id="UP000265566">
    <property type="component" value="Chromosome 1"/>
</dbReference>
<organism evidence="1">
    <name type="scientific">Medicago truncatula</name>
    <name type="common">Barrel medic</name>
    <name type="synonym">Medicago tribuloides</name>
    <dbReference type="NCBI Taxonomy" id="3880"/>
    <lineage>
        <taxon>Eukaryota</taxon>
        <taxon>Viridiplantae</taxon>
        <taxon>Streptophyta</taxon>
        <taxon>Embryophyta</taxon>
        <taxon>Tracheophyta</taxon>
        <taxon>Spermatophyta</taxon>
        <taxon>Magnoliopsida</taxon>
        <taxon>eudicotyledons</taxon>
        <taxon>Gunneridae</taxon>
        <taxon>Pentapetalae</taxon>
        <taxon>rosids</taxon>
        <taxon>fabids</taxon>
        <taxon>Fabales</taxon>
        <taxon>Fabaceae</taxon>
        <taxon>Papilionoideae</taxon>
        <taxon>50 kb inversion clade</taxon>
        <taxon>NPAAA clade</taxon>
        <taxon>Hologalegina</taxon>
        <taxon>IRL clade</taxon>
        <taxon>Trifolieae</taxon>
        <taxon>Medicago</taxon>
    </lineage>
</organism>
<sequence>MGITKFFLDLRTCQLIHMKEATMMFDKELRGAVEDIVVGGCHFFRDLQWRLASLPIRFGELGLYSAVEDSSNAFVAYKAQS</sequence>
<dbReference type="AlphaFoldDB" id="Q2HW43"/>
<evidence type="ECO:0000313" key="2">
    <source>
        <dbReference type="EMBL" id="RHN80822.1"/>
    </source>
</evidence>
<evidence type="ECO:0000313" key="1">
    <source>
        <dbReference type="EMBL" id="ABD28340.2"/>
    </source>
</evidence>